<dbReference type="AlphaFoldDB" id="A0A4Y7TA56"/>
<organism evidence="2 3">
    <name type="scientific">Coprinellus micaceus</name>
    <name type="common">Glistening ink-cap mushroom</name>
    <name type="synonym">Coprinus micaceus</name>
    <dbReference type="NCBI Taxonomy" id="71717"/>
    <lineage>
        <taxon>Eukaryota</taxon>
        <taxon>Fungi</taxon>
        <taxon>Dikarya</taxon>
        <taxon>Basidiomycota</taxon>
        <taxon>Agaricomycotina</taxon>
        <taxon>Agaricomycetes</taxon>
        <taxon>Agaricomycetidae</taxon>
        <taxon>Agaricales</taxon>
        <taxon>Agaricineae</taxon>
        <taxon>Psathyrellaceae</taxon>
        <taxon>Coprinellus</taxon>
    </lineage>
</organism>
<proteinExistence type="predicted"/>
<dbReference type="EMBL" id="QPFP01000023">
    <property type="protein sequence ID" value="TEB30439.1"/>
    <property type="molecule type" value="Genomic_DNA"/>
</dbReference>
<reference evidence="2 3" key="1">
    <citation type="journal article" date="2019" name="Nat. Ecol. Evol.">
        <title>Megaphylogeny resolves global patterns of mushroom evolution.</title>
        <authorList>
            <person name="Varga T."/>
            <person name="Krizsan K."/>
            <person name="Foldi C."/>
            <person name="Dima B."/>
            <person name="Sanchez-Garcia M."/>
            <person name="Sanchez-Ramirez S."/>
            <person name="Szollosi G.J."/>
            <person name="Szarkandi J.G."/>
            <person name="Papp V."/>
            <person name="Albert L."/>
            <person name="Andreopoulos W."/>
            <person name="Angelini C."/>
            <person name="Antonin V."/>
            <person name="Barry K.W."/>
            <person name="Bougher N.L."/>
            <person name="Buchanan P."/>
            <person name="Buyck B."/>
            <person name="Bense V."/>
            <person name="Catcheside P."/>
            <person name="Chovatia M."/>
            <person name="Cooper J."/>
            <person name="Damon W."/>
            <person name="Desjardin D."/>
            <person name="Finy P."/>
            <person name="Geml J."/>
            <person name="Haridas S."/>
            <person name="Hughes K."/>
            <person name="Justo A."/>
            <person name="Karasinski D."/>
            <person name="Kautmanova I."/>
            <person name="Kiss B."/>
            <person name="Kocsube S."/>
            <person name="Kotiranta H."/>
            <person name="LaButti K.M."/>
            <person name="Lechner B.E."/>
            <person name="Liimatainen K."/>
            <person name="Lipzen A."/>
            <person name="Lukacs Z."/>
            <person name="Mihaltcheva S."/>
            <person name="Morgado L.N."/>
            <person name="Niskanen T."/>
            <person name="Noordeloos M.E."/>
            <person name="Ohm R.A."/>
            <person name="Ortiz-Santana B."/>
            <person name="Ovrebo C."/>
            <person name="Racz N."/>
            <person name="Riley R."/>
            <person name="Savchenko A."/>
            <person name="Shiryaev A."/>
            <person name="Soop K."/>
            <person name="Spirin V."/>
            <person name="Szebenyi C."/>
            <person name="Tomsovsky M."/>
            <person name="Tulloss R.E."/>
            <person name="Uehling J."/>
            <person name="Grigoriev I.V."/>
            <person name="Vagvolgyi C."/>
            <person name="Papp T."/>
            <person name="Martin F.M."/>
            <person name="Miettinen O."/>
            <person name="Hibbett D.S."/>
            <person name="Nagy L.G."/>
        </authorList>
    </citation>
    <scope>NUCLEOTIDE SEQUENCE [LARGE SCALE GENOMIC DNA]</scope>
    <source>
        <strain evidence="2 3">FP101781</strain>
    </source>
</reference>
<comment type="caution">
    <text evidence="2">The sequence shown here is derived from an EMBL/GenBank/DDBJ whole genome shotgun (WGS) entry which is preliminary data.</text>
</comment>
<feature type="region of interest" description="Disordered" evidence="1">
    <location>
        <begin position="1"/>
        <end position="21"/>
    </location>
</feature>
<evidence type="ECO:0000256" key="1">
    <source>
        <dbReference type="SAM" id="MobiDB-lite"/>
    </source>
</evidence>
<evidence type="ECO:0000313" key="3">
    <source>
        <dbReference type="Proteomes" id="UP000298030"/>
    </source>
</evidence>
<protein>
    <submittedName>
        <fullName evidence="2">Uncharacterized protein</fullName>
    </submittedName>
</protein>
<name>A0A4Y7TA56_COPMI</name>
<feature type="region of interest" description="Disordered" evidence="1">
    <location>
        <begin position="686"/>
        <end position="713"/>
    </location>
</feature>
<gene>
    <name evidence="2" type="ORF">FA13DRAFT_1710451</name>
</gene>
<feature type="region of interest" description="Disordered" evidence="1">
    <location>
        <begin position="633"/>
        <end position="653"/>
    </location>
</feature>
<feature type="region of interest" description="Disordered" evidence="1">
    <location>
        <begin position="147"/>
        <end position="179"/>
    </location>
</feature>
<sequence>MPKVATSRSPYRLSLPSPTGLPLRSTFYLRSIPSTPSPTSKHASCGLLNDFAGRRGPTLKREETGLRVPNLLSPFEMRTRPSVKEDVNEIGLVKGPEAVAPEDSTVDTADMEVVVHEANPEAQPELLALHPSFPRRGSRIRRAPLRLRENLPPNPIRAPRRRTRAARDRRASEAASTRQQLLRAQTEIEELQAQVERMDRSERRLKKRVSEGQELVKDIRVEVEEARAEALRAEGKADEMAAGMEALRRDFNQYRGWWLTENRSLKLVLHDVPKPFYEVLSDELQQLATQMPLKLEAIQTIQWLGTWSHDRGSTVGECHKNSNLFSSGSHPGRSLVATLFNEVGRGEFRRFRVLLLRHHGDHGIATFKHSLMNVTMINEARCCRSLLNRWYRDRDPGKKLVVGVLKRTAAMPQARPVLLVYLLRQTFSSTGGSIRLDCSMEIPHVRERDIVRLQASCSSSPRVWCCVAVMDSPLASLETSDLLTMIRTTRFRSRNRWSNPIDSVSRELLQGCPTPAKRSDREWILFGWLKYTMPVSAGRESFLGVVNISLFHAVTGMAFKCQWLLGRGRFGYELSVAYPPLGRQPSQSRDSHDMGKPSGPYTFGVVLTSSVDSAVNSTSNELETGLAALSLEGSSQEGATECSLGSGKTPTEPTADHMELDSGGEELNGLLPVRPLSLPERCDIPSTELLGSPMKQSSPNKIPIQRRRGSSSIRAQALDQEGKRIASLHRRILALENRERCLKMELRIAKRAITGISEEAAEARKLLTVEKLECGYRKREACDRASRYCRWWLIESQALKDLLEFVAEPYHPSVERIMSSSRQRFSDHHNRHSMI</sequence>
<dbReference type="Proteomes" id="UP000298030">
    <property type="component" value="Unassembled WGS sequence"/>
</dbReference>
<accession>A0A4Y7TA56</accession>
<keyword evidence="3" id="KW-1185">Reference proteome</keyword>
<feature type="compositionally biased region" description="Low complexity" evidence="1">
    <location>
        <begin position="7"/>
        <end position="18"/>
    </location>
</feature>
<evidence type="ECO:0000313" key="2">
    <source>
        <dbReference type="EMBL" id="TEB30439.1"/>
    </source>
</evidence>